<organism evidence="2 3">
    <name type="scientific">Pseudomonas chlororaphis</name>
    <dbReference type="NCBI Taxonomy" id="587753"/>
    <lineage>
        <taxon>Bacteria</taxon>
        <taxon>Pseudomonadati</taxon>
        <taxon>Pseudomonadota</taxon>
        <taxon>Gammaproteobacteria</taxon>
        <taxon>Pseudomonadales</taxon>
        <taxon>Pseudomonadaceae</taxon>
        <taxon>Pseudomonas</taxon>
    </lineage>
</organism>
<dbReference type="EMBL" id="CP027753">
    <property type="protein sequence ID" value="AZE45893.1"/>
    <property type="molecule type" value="Genomic_DNA"/>
</dbReference>
<proteinExistence type="predicted"/>
<evidence type="ECO:0000256" key="1">
    <source>
        <dbReference type="SAM" id="MobiDB-lite"/>
    </source>
</evidence>
<protein>
    <submittedName>
        <fullName evidence="2">Uncharacterized protein</fullName>
    </submittedName>
</protein>
<accession>A0A3G7TFM8</accession>
<dbReference type="AlphaFoldDB" id="A0A3G7TFM8"/>
<reference evidence="2 3" key="1">
    <citation type="submission" date="2018-03" db="EMBL/GenBank/DDBJ databases">
        <title>Diversity of phytobeneficial traits revealed by whole-genome analysis of worldwide-isolated phenazine-producing Pseudomonas spp.</title>
        <authorList>
            <person name="Biessy A."/>
            <person name="Novinscak A."/>
            <person name="Blom J."/>
            <person name="Leger G."/>
            <person name="Thomashow L.S."/>
            <person name="Cazorla F.M."/>
            <person name="Josic D."/>
            <person name="Filion M."/>
        </authorList>
    </citation>
    <scope>NUCLEOTIDE SEQUENCE [LARGE SCALE GENOMIC DNA]</scope>
    <source>
        <strain evidence="2 3">B25</strain>
    </source>
</reference>
<gene>
    <name evidence="2" type="ORF">C4K04_0188</name>
</gene>
<dbReference type="Proteomes" id="UP000268048">
    <property type="component" value="Chromosome"/>
</dbReference>
<evidence type="ECO:0000313" key="2">
    <source>
        <dbReference type="EMBL" id="AZE45893.1"/>
    </source>
</evidence>
<sequence>MLLALAVIDKGLGRLLGMLADPGEGRPALLGAQAEKSPRWPSMAAGSWM</sequence>
<name>A0A3G7TFM8_9PSED</name>
<evidence type="ECO:0000313" key="3">
    <source>
        <dbReference type="Proteomes" id="UP000268048"/>
    </source>
</evidence>
<feature type="region of interest" description="Disordered" evidence="1">
    <location>
        <begin position="29"/>
        <end position="49"/>
    </location>
</feature>